<dbReference type="OrthoDB" id="377083at2759"/>
<keyword evidence="7" id="KW-0256">Endoplasmic reticulum</keyword>
<feature type="transmembrane region" description="Helical" evidence="10">
    <location>
        <begin position="115"/>
        <end position="135"/>
    </location>
</feature>
<dbReference type="InterPro" id="IPR032974">
    <property type="entry name" value="Polypren_kinase"/>
</dbReference>
<feature type="transmembrane region" description="Helical" evidence="10">
    <location>
        <begin position="544"/>
        <end position="573"/>
    </location>
</feature>
<proteinExistence type="inferred from homology"/>
<dbReference type="Proteomes" id="UP000288216">
    <property type="component" value="Unassembled WGS sequence"/>
</dbReference>
<organism evidence="11 12">
    <name type="scientific">Scyliorhinus torazame</name>
    <name type="common">Cloudy catshark</name>
    <name type="synonym">Catulus torazame</name>
    <dbReference type="NCBI Taxonomy" id="75743"/>
    <lineage>
        <taxon>Eukaryota</taxon>
        <taxon>Metazoa</taxon>
        <taxon>Chordata</taxon>
        <taxon>Craniata</taxon>
        <taxon>Vertebrata</taxon>
        <taxon>Chondrichthyes</taxon>
        <taxon>Elasmobranchii</taxon>
        <taxon>Galeomorphii</taxon>
        <taxon>Galeoidea</taxon>
        <taxon>Carcharhiniformes</taxon>
        <taxon>Scyliorhinidae</taxon>
        <taxon>Scyliorhinus</taxon>
    </lineage>
</organism>
<feature type="transmembrane region" description="Helical" evidence="10">
    <location>
        <begin position="377"/>
        <end position="393"/>
    </location>
</feature>
<evidence type="ECO:0000256" key="5">
    <source>
        <dbReference type="ARBA" id="ARBA00022692"/>
    </source>
</evidence>
<comment type="caution">
    <text evidence="11">The sequence shown here is derived from an EMBL/GenBank/DDBJ whole genome shotgun (WGS) entry which is preliminary data.</text>
</comment>
<feature type="transmembrane region" description="Helical" evidence="10">
    <location>
        <begin position="512"/>
        <end position="532"/>
    </location>
</feature>
<feature type="transmembrane region" description="Helical" evidence="10">
    <location>
        <begin position="207"/>
        <end position="225"/>
    </location>
</feature>
<feature type="transmembrane region" description="Helical" evidence="10">
    <location>
        <begin position="336"/>
        <end position="356"/>
    </location>
</feature>
<evidence type="ECO:0000256" key="3">
    <source>
        <dbReference type="ARBA" id="ARBA00012132"/>
    </source>
</evidence>
<dbReference type="OMA" id="SWLAYHC"/>
<evidence type="ECO:0000256" key="6">
    <source>
        <dbReference type="ARBA" id="ARBA00022777"/>
    </source>
</evidence>
<accession>A0A401P337</accession>
<evidence type="ECO:0000313" key="11">
    <source>
        <dbReference type="EMBL" id="GCB67532.1"/>
    </source>
</evidence>
<keyword evidence="9 10" id="KW-0472">Membrane</keyword>
<feature type="transmembrane region" description="Helical" evidence="10">
    <location>
        <begin position="65"/>
        <end position="95"/>
    </location>
</feature>
<dbReference type="AlphaFoldDB" id="A0A401P337"/>
<feature type="transmembrane region" description="Helical" evidence="10">
    <location>
        <begin position="399"/>
        <end position="415"/>
    </location>
</feature>
<dbReference type="PANTHER" id="PTHR13205">
    <property type="entry name" value="TRANSMEMBRANE PROTEIN 15-RELATED"/>
    <property type="match status" value="1"/>
</dbReference>
<keyword evidence="4" id="KW-0808">Transferase</keyword>
<dbReference type="STRING" id="75743.A0A401P337"/>
<name>A0A401P337_SCYTO</name>
<reference evidence="11 12" key="1">
    <citation type="journal article" date="2018" name="Nat. Ecol. Evol.">
        <title>Shark genomes provide insights into elasmobranch evolution and the origin of vertebrates.</title>
        <authorList>
            <person name="Hara Y"/>
            <person name="Yamaguchi K"/>
            <person name="Onimaru K"/>
            <person name="Kadota M"/>
            <person name="Koyanagi M"/>
            <person name="Keeley SD"/>
            <person name="Tatsumi K"/>
            <person name="Tanaka K"/>
            <person name="Motone F"/>
            <person name="Kageyama Y"/>
            <person name="Nozu R"/>
            <person name="Adachi N"/>
            <person name="Nishimura O"/>
            <person name="Nakagawa R"/>
            <person name="Tanegashima C"/>
            <person name="Kiyatake I"/>
            <person name="Matsumoto R"/>
            <person name="Murakumo K"/>
            <person name="Nishida K"/>
            <person name="Terakita A"/>
            <person name="Kuratani S"/>
            <person name="Sato K"/>
            <person name="Hyodo S Kuraku.S."/>
        </authorList>
    </citation>
    <scope>NUCLEOTIDE SEQUENCE [LARGE SCALE GENOMIC DNA]</scope>
</reference>
<dbReference type="PANTHER" id="PTHR13205:SF15">
    <property type="entry name" value="DOLICHOL KINASE"/>
    <property type="match status" value="1"/>
</dbReference>
<dbReference type="GO" id="GO:0005789">
    <property type="term" value="C:endoplasmic reticulum membrane"/>
    <property type="evidence" value="ECO:0007669"/>
    <property type="project" value="UniProtKB-SubCell"/>
</dbReference>
<keyword evidence="12" id="KW-1185">Reference proteome</keyword>
<feature type="transmembrane region" description="Helical" evidence="10">
    <location>
        <begin position="176"/>
        <end position="195"/>
    </location>
</feature>
<protein>
    <recommendedName>
        <fullName evidence="3">dolichol kinase</fullName>
        <ecNumber evidence="3">2.7.1.108</ecNumber>
    </recommendedName>
</protein>
<evidence type="ECO:0000256" key="10">
    <source>
        <dbReference type="SAM" id="Phobius"/>
    </source>
</evidence>
<evidence type="ECO:0000256" key="9">
    <source>
        <dbReference type="ARBA" id="ARBA00023136"/>
    </source>
</evidence>
<evidence type="ECO:0000313" key="12">
    <source>
        <dbReference type="Proteomes" id="UP000288216"/>
    </source>
</evidence>
<dbReference type="GO" id="GO:0043048">
    <property type="term" value="P:dolichyl monophosphate biosynthetic process"/>
    <property type="evidence" value="ECO:0007669"/>
    <property type="project" value="TreeGrafter"/>
</dbReference>
<dbReference type="GO" id="GO:0004168">
    <property type="term" value="F:dolichol kinase activity"/>
    <property type="evidence" value="ECO:0007669"/>
    <property type="project" value="UniProtKB-EC"/>
</dbReference>
<feature type="transmembrane region" description="Helical" evidence="10">
    <location>
        <begin position="147"/>
        <end position="170"/>
    </location>
</feature>
<gene>
    <name evidence="11" type="ORF">scyTo_0000743</name>
</gene>
<comment type="subcellular location">
    <subcellularLocation>
        <location evidence="1">Endoplasmic reticulum membrane</location>
        <topology evidence="1">Multi-pass membrane protein</topology>
    </subcellularLocation>
</comment>
<feature type="transmembrane region" description="Helical" evidence="10">
    <location>
        <begin position="477"/>
        <end position="500"/>
    </location>
</feature>
<comment type="similarity">
    <text evidence="2">Belongs to the polyprenol kinase family.</text>
</comment>
<evidence type="ECO:0000256" key="8">
    <source>
        <dbReference type="ARBA" id="ARBA00022989"/>
    </source>
</evidence>
<feature type="transmembrane region" description="Helical" evidence="10">
    <location>
        <begin position="297"/>
        <end position="316"/>
    </location>
</feature>
<dbReference type="EMBL" id="BFAA01000150">
    <property type="protein sequence ID" value="GCB67532.1"/>
    <property type="molecule type" value="Genomic_DNA"/>
</dbReference>
<keyword evidence="5 10" id="KW-0812">Transmembrane</keyword>
<evidence type="ECO:0000256" key="2">
    <source>
        <dbReference type="ARBA" id="ARBA00010794"/>
    </source>
</evidence>
<keyword evidence="8 10" id="KW-1133">Transmembrane helix</keyword>
<sequence>MYPVTKVGRKCNQTKGTFKRRIVSKWNGTSNTLPDSRVIKPFSVLCTSEEKPAAMLQNPVFVESFIVFIIVLSVHAVIWNTFSWCTLALAVQAYYVQHKWDRLLKSGNAVFQYRTAYSSGLLPASVVLPLLGIVLKERWAMVGNVQFERFCVVCSAAGMAIALFISLLGLGLTKPLPTNTSIVYGFATCAIMYALKHTLSVSEVIEILEVLLIFVYLSLIVLYIMPRSFTPGEVMLFLSGLSIVTNQLIKRSLSFGDGHYDPLASFLLVIVVGTALLGLVFTILYCFVDSNTWVSSLIFHVTTVIFGSGTMALWFYRLTRNHLFAWLLNFLTSTRTRIYLLSYWITLAFLASLIVFHQNCKQSSGSKEYKASTAMRKSFHIVIVATYIPGLIYDRPLLYVAAVVCFAAFVLLEYIRHFRIKPLGMVLSPMLATFLDERDSGPLILAHIYLLLGLTLPVWLFPGVFAPQSVFPGEVALAPYAGVLAVGIGDAMASVIGSTMGEVRWPGTKKTFEGTATSVFAQIIAVALILIFDKTVSLNGSYTWIVGSIVIVSLLEAYTNQIDNLLLPLYLFLMLMV</sequence>
<keyword evidence="6" id="KW-0418">Kinase</keyword>
<dbReference type="EC" id="2.7.1.108" evidence="3"/>
<feature type="transmembrane region" description="Helical" evidence="10">
    <location>
        <begin position="443"/>
        <end position="465"/>
    </location>
</feature>
<evidence type="ECO:0000256" key="7">
    <source>
        <dbReference type="ARBA" id="ARBA00022824"/>
    </source>
</evidence>
<feature type="transmembrane region" description="Helical" evidence="10">
    <location>
        <begin position="263"/>
        <end position="285"/>
    </location>
</feature>
<evidence type="ECO:0000256" key="1">
    <source>
        <dbReference type="ARBA" id="ARBA00004477"/>
    </source>
</evidence>
<evidence type="ECO:0000256" key="4">
    <source>
        <dbReference type="ARBA" id="ARBA00022679"/>
    </source>
</evidence>